<reference evidence="2" key="2">
    <citation type="submission" date="2023-07" db="EMBL/GenBank/DDBJ databases">
        <authorList>
            <person name="Jung D.-H."/>
        </authorList>
    </citation>
    <scope>NUCLEOTIDE SEQUENCE [LARGE SCALE GENOMIC DNA]</scope>
    <source>
        <strain evidence="2">JA-25</strain>
    </source>
</reference>
<organism evidence="1 2">
    <name type="scientific">Fibrivirga algicola</name>
    <dbReference type="NCBI Taxonomy" id="2950420"/>
    <lineage>
        <taxon>Bacteria</taxon>
        <taxon>Pseudomonadati</taxon>
        <taxon>Bacteroidota</taxon>
        <taxon>Cytophagia</taxon>
        <taxon>Cytophagales</taxon>
        <taxon>Spirosomataceae</taxon>
        <taxon>Fibrivirga</taxon>
    </lineage>
</organism>
<comment type="caution">
    <text evidence="1">The sequence shown here is derived from an EMBL/GenBank/DDBJ whole genome shotgun (WGS) entry which is preliminary data.</text>
</comment>
<proteinExistence type="predicted"/>
<gene>
    <name evidence="1" type="ORF">F7231_23000</name>
</gene>
<dbReference type="EMBL" id="WAEL01000010">
    <property type="protein sequence ID" value="NID13059.1"/>
    <property type="molecule type" value="Genomic_DNA"/>
</dbReference>
<reference evidence="2" key="1">
    <citation type="submission" date="2019-09" db="EMBL/GenBank/DDBJ databases">
        <authorList>
            <person name="Jung D.-H."/>
        </authorList>
    </citation>
    <scope>NUCLEOTIDE SEQUENCE [LARGE SCALE GENOMIC DNA]</scope>
    <source>
        <strain evidence="2">JA-25</strain>
    </source>
</reference>
<dbReference type="RefSeq" id="WP_166693707.1">
    <property type="nucleotide sequence ID" value="NZ_WAEL01000010.1"/>
</dbReference>
<dbReference type="Proteomes" id="UP000606008">
    <property type="component" value="Unassembled WGS sequence"/>
</dbReference>
<protein>
    <recommendedName>
        <fullName evidence="3">RHS repeat-associated core domain-containing protein</fullName>
    </recommendedName>
</protein>
<evidence type="ECO:0008006" key="3">
    <source>
        <dbReference type="Google" id="ProtNLM"/>
    </source>
</evidence>
<sequence length="236" mass="26528">MKTISYSDAQIKPFGDAQFTLSYNNENQLSGFTIDKETNPAYQPMVNYASGRISYVTSRISRLIFSGLRYYYDSQNRLVRLVMNLQATDGGNRISYDFVYDGTNTVPSSRIATSYTGTNGNEVSTGTRTESYTFAGGNATSINGTSYTYDTTPNPYRGLFGFNEYLSLTPDFYLGAPADYLNRPYKISEPFSGSSVKVFNQNNRTTDAQLTYNSDNLVTKIVYKDGNIEEFTYETY</sequence>
<evidence type="ECO:0000313" key="1">
    <source>
        <dbReference type="EMBL" id="NID13059.1"/>
    </source>
</evidence>
<evidence type="ECO:0000313" key="2">
    <source>
        <dbReference type="Proteomes" id="UP000606008"/>
    </source>
</evidence>
<accession>A0ABX0QKV4</accession>
<name>A0ABX0QKV4_9BACT</name>
<keyword evidence="2" id="KW-1185">Reference proteome</keyword>